<evidence type="ECO:0000313" key="4">
    <source>
        <dbReference type="EMBL" id="RXZ61587.1"/>
    </source>
</evidence>
<dbReference type="EMBL" id="SDOZ01000002">
    <property type="protein sequence ID" value="RXZ61587.1"/>
    <property type="molecule type" value="Genomic_DNA"/>
</dbReference>
<reference evidence="4 5" key="1">
    <citation type="journal article" date="2019" name="Gut">
        <title>Antibiotics-induced monodominance of a novel gut bacterial order.</title>
        <authorList>
            <person name="Hildebrand F."/>
            <person name="Moitinho-Silva L."/>
            <person name="Blasche S."/>
            <person name="Jahn M.T."/>
            <person name="Gossmann T.I."/>
            <person name="Heuerta-Cepas J."/>
            <person name="Hercog R."/>
            <person name="Luetge M."/>
            <person name="Bahram M."/>
            <person name="Pryszlak A."/>
            <person name="Alves R.J."/>
            <person name="Waszak S.M."/>
            <person name="Zhu A."/>
            <person name="Ye L."/>
            <person name="Costea P.I."/>
            <person name="Aalvink S."/>
            <person name="Belzer C."/>
            <person name="Forslund S.K."/>
            <person name="Sunagawa S."/>
            <person name="Hentschel U."/>
            <person name="Merten C."/>
            <person name="Patil K.R."/>
            <person name="Benes V."/>
            <person name="Bork P."/>
        </authorList>
    </citation>
    <scope>NUCLEOTIDE SEQUENCE [LARGE SCALE GENOMIC DNA]</scope>
    <source>
        <strain evidence="4 5">HDS1380</strain>
    </source>
</reference>
<comment type="caution">
    <text evidence="4">The sequence shown here is derived from an EMBL/GenBank/DDBJ whole genome shotgun (WGS) entry which is preliminary data.</text>
</comment>
<keyword evidence="2" id="KW-1133">Transmembrane helix</keyword>
<dbReference type="RefSeq" id="WP_129224398.1">
    <property type="nucleotide sequence ID" value="NZ_SDOZ01000002.1"/>
</dbReference>
<keyword evidence="1" id="KW-0175">Coiled coil</keyword>
<keyword evidence="2" id="KW-0812">Transmembrane</keyword>
<dbReference type="Pfam" id="PF23750">
    <property type="entry name" value="RsgI_M"/>
    <property type="match status" value="1"/>
</dbReference>
<feature type="domain" description="Anti-sigma factor RsgI-like middle" evidence="3">
    <location>
        <begin position="73"/>
        <end position="166"/>
    </location>
</feature>
<evidence type="ECO:0000256" key="2">
    <source>
        <dbReference type="SAM" id="Phobius"/>
    </source>
</evidence>
<evidence type="ECO:0000259" key="3">
    <source>
        <dbReference type="Pfam" id="PF23750"/>
    </source>
</evidence>
<dbReference type="InterPro" id="IPR055431">
    <property type="entry name" value="RsgI_M"/>
</dbReference>
<feature type="transmembrane region" description="Helical" evidence="2">
    <location>
        <begin position="43"/>
        <end position="67"/>
    </location>
</feature>
<organism evidence="4 5">
    <name type="scientific">Candidatus Borkfalkia ceftriaxoniphila</name>
    <dbReference type="NCBI Taxonomy" id="2508949"/>
    <lineage>
        <taxon>Bacteria</taxon>
        <taxon>Bacillati</taxon>
        <taxon>Bacillota</taxon>
        <taxon>Clostridia</taxon>
        <taxon>Christensenellales</taxon>
        <taxon>Christensenellaceae</taxon>
        <taxon>Candidatus Borkfalkia</taxon>
    </lineage>
</organism>
<gene>
    <name evidence="4" type="ORF">ESZ91_04115</name>
</gene>
<feature type="coiled-coil region" evidence="1">
    <location>
        <begin position="285"/>
        <end position="312"/>
    </location>
</feature>
<name>A0A4Q2KC85_9FIRM</name>
<protein>
    <recommendedName>
        <fullName evidence="3">Anti-sigma factor RsgI-like middle domain-containing protein</fullName>
    </recommendedName>
</protein>
<evidence type="ECO:0000256" key="1">
    <source>
        <dbReference type="SAM" id="Coils"/>
    </source>
</evidence>
<proteinExistence type="predicted"/>
<dbReference type="AlphaFoldDB" id="A0A4Q2KC85"/>
<accession>A0A4Q2KC85</accession>
<keyword evidence="2" id="KW-0472">Membrane</keyword>
<dbReference type="Proteomes" id="UP000291269">
    <property type="component" value="Unassembled WGS sequence"/>
</dbReference>
<keyword evidence="5" id="KW-1185">Reference proteome</keyword>
<sequence length="445" mass="49293">MAAWKKKLNRELDELVRALPSEFAPAENEPAAVKSNHTRTVRITAAVTACALLFGVLLPVVMSGLFMPNTGGVVLMEMNSAVRLYTDADGSVLSVYSENGNGDILLSDSEFAESLCGMSAEDAAQKLAGRAFAAGLVREGENAVRITVAADKNSSAKELQTVLESSVIGYFCEKGAFVPVLGRTAELSAFGKEDTAREMAEAGFGTPFTVTERLAAATPLERVEASYRNSLLLYTKEVTEYVYRTVSGKQADLKKIDALNREIMDHPDNTLSLPYWLLETNIERTDSLAALLVRMENELADYELRYGQSLNEPEQYLLFLALDAFYENFDLFALRRGIDDLLSVIEYFTGIFDPSAFIGLISADDAMEEIVSALFEGIGDLPDSVGSYVDTALKMLQRETKLSLYENRAEAEKQRPTISYEGYRAKMEELFGKFENFEDFWNSFQ</sequence>
<evidence type="ECO:0000313" key="5">
    <source>
        <dbReference type="Proteomes" id="UP000291269"/>
    </source>
</evidence>